<reference evidence="2 3" key="1">
    <citation type="submission" date="2024-10" db="EMBL/GenBank/DDBJ databases">
        <title>The Natural Products Discovery Center: Release of the First 8490 Sequenced Strains for Exploring Actinobacteria Biosynthetic Diversity.</title>
        <authorList>
            <person name="Kalkreuter E."/>
            <person name="Kautsar S.A."/>
            <person name="Yang D."/>
            <person name="Bader C.D."/>
            <person name="Teijaro C.N."/>
            <person name="Fluegel L."/>
            <person name="Davis C.M."/>
            <person name="Simpson J.R."/>
            <person name="Lauterbach L."/>
            <person name="Steele A.D."/>
            <person name="Gui C."/>
            <person name="Meng S."/>
            <person name="Li G."/>
            <person name="Viehrig K."/>
            <person name="Ye F."/>
            <person name="Su P."/>
            <person name="Kiefer A.F."/>
            <person name="Nichols A."/>
            <person name="Cepeda A.J."/>
            <person name="Yan W."/>
            <person name="Fan B."/>
            <person name="Jiang Y."/>
            <person name="Adhikari A."/>
            <person name="Zheng C.-J."/>
            <person name="Schuster L."/>
            <person name="Cowan T.M."/>
            <person name="Smanski M.J."/>
            <person name="Chevrette M.G."/>
            <person name="De Carvalho L.P.S."/>
            <person name="Shen B."/>
        </authorList>
    </citation>
    <scope>NUCLEOTIDE SEQUENCE [LARGE SCALE GENOMIC DNA]</scope>
    <source>
        <strain evidence="2 3">NPDC002593</strain>
    </source>
</reference>
<evidence type="ECO:0000313" key="2">
    <source>
        <dbReference type="EMBL" id="MFF3570381.1"/>
    </source>
</evidence>
<evidence type="ECO:0000256" key="1">
    <source>
        <dbReference type="SAM" id="Phobius"/>
    </source>
</evidence>
<organism evidence="2 3">
    <name type="scientific">Nocardia jiangxiensis</name>
    <dbReference type="NCBI Taxonomy" id="282685"/>
    <lineage>
        <taxon>Bacteria</taxon>
        <taxon>Bacillati</taxon>
        <taxon>Actinomycetota</taxon>
        <taxon>Actinomycetes</taxon>
        <taxon>Mycobacteriales</taxon>
        <taxon>Nocardiaceae</taxon>
        <taxon>Nocardia</taxon>
    </lineage>
</organism>
<dbReference type="RefSeq" id="WP_245567750.1">
    <property type="nucleotide sequence ID" value="NZ_JBIAQY010000007.1"/>
</dbReference>
<dbReference type="Proteomes" id="UP001601992">
    <property type="component" value="Unassembled WGS sequence"/>
</dbReference>
<keyword evidence="1" id="KW-1133">Transmembrane helix</keyword>
<name>A0ABW6S5C7_9NOCA</name>
<evidence type="ECO:0000313" key="3">
    <source>
        <dbReference type="Proteomes" id="UP001601992"/>
    </source>
</evidence>
<keyword evidence="1" id="KW-0472">Membrane</keyword>
<accession>A0ABW6S5C7</accession>
<protein>
    <recommendedName>
        <fullName evidence="4">DUF4230 domain-containing protein</fullName>
    </recommendedName>
</protein>
<comment type="caution">
    <text evidence="2">The sequence shown here is derived from an EMBL/GenBank/DDBJ whole genome shotgun (WGS) entry which is preliminary data.</text>
</comment>
<dbReference type="EMBL" id="JBIAQY010000007">
    <property type="protein sequence ID" value="MFF3570381.1"/>
    <property type="molecule type" value="Genomic_DNA"/>
</dbReference>
<evidence type="ECO:0008006" key="4">
    <source>
        <dbReference type="Google" id="ProtNLM"/>
    </source>
</evidence>
<keyword evidence="1" id="KW-0812">Transmembrane</keyword>
<keyword evidence="3" id="KW-1185">Reference proteome</keyword>
<feature type="transmembrane region" description="Helical" evidence="1">
    <location>
        <begin position="20"/>
        <end position="43"/>
    </location>
</feature>
<proteinExistence type="predicted"/>
<gene>
    <name evidence="2" type="ORF">ACFYXQ_21625</name>
</gene>
<sequence length="234" mass="24679">MSIRPTWSMRWTSCAMRERLRIAGFAGVAVALVLLILVLGWAYPPRASVIGTDRLGPDSGEAVANYLVRARDSLQGDDNDEHWALVALTAAVVPRDIPKSVAGLRVARVIYHVPINHVYTSPITVPTPADDAAVIDSARAAAGVLDASQSFDDRTARSTAVMAARLHAGCACAANLIVRGTLNQLRILTTRPNIRAVQALPPDASAGAFAVIPLLPEQTDTAAPGPDDGPVPAR</sequence>